<gene>
    <name evidence="2" type="ORF">A4U43_C04F13760</name>
</gene>
<feature type="region of interest" description="Disordered" evidence="1">
    <location>
        <begin position="1"/>
        <end position="59"/>
    </location>
</feature>
<proteinExistence type="predicted"/>
<name>A0A5P1F5C1_ASPOF</name>
<evidence type="ECO:0000313" key="2">
    <source>
        <dbReference type="EMBL" id="ONK71919.1"/>
    </source>
</evidence>
<dbReference type="Gramene" id="ONK71919">
    <property type="protein sequence ID" value="ONK71919"/>
    <property type="gene ID" value="A4U43_C04F13760"/>
</dbReference>
<reference evidence="3" key="1">
    <citation type="journal article" date="2017" name="Nat. Commun.">
        <title>The asparagus genome sheds light on the origin and evolution of a young Y chromosome.</title>
        <authorList>
            <person name="Harkess A."/>
            <person name="Zhou J."/>
            <person name="Xu C."/>
            <person name="Bowers J.E."/>
            <person name="Van der Hulst R."/>
            <person name="Ayyampalayam S."/>
            <person name="Mercati F."/>
            <person name="Riccardi P."/>
            <person name="McKain M.R."/>
            <person name="Kakrana A."/>
            <person name="Tang H."/>
            <person name="Ray J."/>
            <person name="Groenendijk J."/>
            <person name="Arikit S."/>
            <person name="Mathioni S.M."/>
            <person name="Nakano M."/>
            <person name="Shan H."/>
            <person name="Telgmann-Rauber A."/>
            <person name="Kanno A."/>
            <person name="Yue Z."/>
            <person name="Chen H."/>
            <person name="Li W."/>
            <person name="Chen Y."/>
            <person name="Xu X."/>
            <person name="Zhang Y."/>
            <person name="Luo S."/>
            <person name="Chen H."/>
            <person name="Gao J."/>
            <person name="Mao Z."/>
            <person name="Pires J.C."/>
            <person name="Luo M."/>
            <person name="Kudrna D."/>
            <person name="Wing R.A."/>
            <person name="Meyers B.C."/>
            <person name="Yi K."/>
            <person name="Kong H."/>
            <person name="Lavrijsen P."/>
            <person name="Sunseri F."/>
            <person name="Falavigna A."/>
            <person name="Ye Y."/>
            <person name="Leebens-Mack J.H."/>
            <person name="Chen G."/>
        </authorList>
    </citation>
    <scope>NUCLEOTIDE SEQUENCE [LARGE SCALE GENOMIC DNA]</scope>
    <source>
        <strain evidence="3">cv. DH0086</strain>
    </source>
</reference>
<sequence>MVGVGDPKGVAKVGDVGEGGPVERGECQGFQPRRAGFGEGGEEDVGGPGLEVVTGREDTEEGVLEEVRVLIHTDAFG</sequence>
<evidence type="ECO:0000313" key="3">
    <source>
        <dbReference type="Proteomes" id="UP000243459"/>
    </source>
</evidence>
<protein>
    <submittedName>
        <fullName evidence="2">Uncharacterized protein</fullName>
    </submittedName>
</protein>
<organism evidence="2 3">
    <name type="scientific">Asparagus officinalis</name>
    <name type="common">Garden asparagus</name>
    <dbReference type="NCBI Taxonomy" id="4686"/>
    <lineage>
        <taxon>Eukaryota</taxon>
        <taxon>Viridiplantae</taxon>
        <taxon>Streptophyta</taxon>
        <taxon>Embryophyta</taxon>
        <taxon>Tracheophyta</taxon>
        <taxon>Spermatophyta</taxon>
        <taxon>Magnoliopsida</taxon>
        <taxon>Liliopsida</taxon>
        <taxon>Asparagales</taxon>
        <taxon>Asparagaceae</taxon>
        <taxon>Asparagoideae</taxon>
        <taxon>Asparagus</taxon>
    </lineage>
</organism>
<dbReference type="EMBL" id="CM007384">
    <property type="protein sequence ID" value="ONK71919.1"/>
    <property type="molecule type" value="Genomic_DNA"/>
</dbReference>
<evidence type="ECO:0000256" key="1">
    <source>
        <dbReference type="SAM" id="MobiDB-lite"/>
    </source>
</evidence>
<dbReference type="Proteomes" id="UP000243459">
    <property type="component" value="Chromosome 4"/>
</dbReference>
<keyword evidence="3" id="KW-1185">Reference proteome</keyword>
<accession>A0A5P1F5C1</accession>
<dbReference type="AlphaFoldDB" id="A0A5P1F5C1"/>